<gene>
    <name evidence="1" type="ORF">SAMN05444422_1076</name>
</gene>
<sequence length="406" mass="46279">MEPEDWNVDDTKLASQYVLSGSERRYILTGDCGGPSEAYLNRQINGKVDLLTERIQDFLDDISLYHLGDYWNENAVDPDSLVYRTQLVRDQEISRTPRQNAGPEADLAFEIGSLFGMAHSDTDPTNLIWDFLLGVVGRPGEEIEQERVHVQRIIGQIEKRYDQRLFELGASLVLDGEDGVEEMYEITRDVLRAEGITSTVPLITSIVQYQIDPELSSLDLNESAHEEVIEDFLSSTGDHPERPQDFSNEDDWDETGIRSIVHRLLAETPLQELEDLKSSLEADTHQIYTRKQFGAQAEEVIRCLPIDDTSIGRDAIHSEIPSSRAMVTAVLSRFSSQEDTPLWAMQPVTEETSDATWKLTPYGRLLYKTVYEYEGSPTWIFRFVANHDTLTDQERTIISDVLRDRD</sequence>
<dbReference type="OrthoDB" id="350273at2157"/>
<proteinExistence type="predicted"/>
<evidence type="ECO:0000313" key="2">
    <source>
        <dbReference type="Proteomes" id="UP000199161"/>
    </source>
</evidence>
<accession>A0A1I1IGW2</accession>
<dbReference type="Proteomes" id="UP000199161">
    <property type="component" value="Unassembled WGS sequence"/>
</dbReference>
<keyword evidence="2" id="KW-1185">Reference proteome</keyword>
<dbReference type="RefSeq" id="WP_089788624.1">
    <property type="nucleotide sequence ID" value="NZ_FOKW01000007.1"/>
</dbReference>
<protein>
    <submittedName>
        <fullName evidence="1">Uncharacterized protein</fullName>
    </submittedName>
</protein>
<name>A0A1I1IGW2_NATHA</name>
<dbReference type="EMBL" id="FOKW01000007">
    <property type="protein sequence ID" value="SFC32450.1"/>
    <property type="molecule type" value="Genomic_DNA"/>
</dbReference>
<reference evidence="2" key="1">
    <citation type="submission" date="2016-10" db="EMBL/GenBank/DDBJ databases">
        <authorList>
            <person name="Varghese N."/>
            <person name="Submissions S."/>
        </authorList>
    </citation>
    <scope>NUCLEOTIDE SEQUENCE [LARGE SCALE GENOMIC DNA]</scope>
    <source>
        <strain evidence="2">DSM 13078</strain>
    </source>
</reference>
<organism evidence="1 2">
    <name type="scientific">Natronobacterium haloterrestre</name>
    <name type="common">Halobiforma haloterrestris</name>
    <dbReference type="NCBI Taxonomy" id="148448"/>
    <lineage>
        <taxon>Archaea</taxon>
        <taxon>Methanobacteriati</taxon>
        <taxon>Methanobacteriota</taxon>
        <taxon>Stenosarchaea group</taxon>
        <taxon>Halobacteria</taxon>
        <taxon>Halobacteriales</taxon>
        <taxon>Natrialbaceae</taxon>
        <taxon>Natronobacterium</taxon>
    </lineage>
</organism>
<evidence type="ECO:0000313" key="1">
    <source>
        <dbReference type="EMBL" id="SFC32450.1"/>
    </source>
</evidence>
<dbReference type="AlphaFoldDB" id="A0A1I1IGW2"/>